<reference evidence="1 2" key="1">
    <citation type="journal article" date="2023" name="Nucleic Acids Res.">
        <title>The hologenome of Daphnia magna reveals possible DNA methylation and microbiome-mediated evolution of the host genome.</title>
        <authorList>
            <person name="Chaturvedi A."/>
            <person name="Li X."/>
            <person name="Dhandapani V."/>
            <person name="Marshall H."/>
            <person name="Kissane S."/>
            <person name="Cuenca-Cambronero M."/>
            <person name="Asole G."/>
            <person name="Calvet F."/>
            <person name="Ruiz-Romero M."/>
            <person name="Marangio P."/>
            <person name="Guigo R."/>
            <person name="Rago D."/>
            <person name="Mirbahai L."/>
            <person name="Eastwood N."/>
            <person name="Colbourne J.K."/>
            <person name="Zhou J."/>
            <person name="Mallon E."/>
            <person name="Orsini L."/>
        </authorList>
    </citation>
    <scope>NUCLEOTIDE SEQUENCE [LARGE SCALE GENOMIC DNA]</scope>
    <source>
        <strain evidence="1">LRV0_1</strain>
    </source>
</reference>
<dbReference type="Proteomes" id="UP001234178">
    <property type="component" value="Unassembled WGS sequence"/>
</dbReference>
<name>A0ABQ9ZWC3_9CRUS</name>
<comment type="caution">
    <text evidence="1">The sequence shown here is derived from an EMBL/GenBank/DDBJ whole genome shotgun (WGS) entry which is preliminary data.</text>
</comment>
<accession>A0ABQ9ZWC3</accession>
<keyword evidence="2" id="KW-1185">Reference proteome</keyword>
<gene>
    <name evidence="1" type="ORF">OUZ56_032158</name>
</gene>
<proteinExistence type="predicted"/>
<evidence type="ECO:0000313" key="2">
    <source>
        <dbReference type="Proteomes" id="UP001234178"/>
    </source>
</evidence>
<protein>
    <submittedName>
        <fullName evidence="1">Uncharacterized protein</fullName>
    </submittedName>
</protein>
<dbReference type="EMBL" id="JAOYFB010000005">
    <property type="protein sequence ID" value="KAK4017209.1"/>
    <property type="molecule type" value="Genomic_DNA"/>
</dbReference>
<sequence>MEKNRHMLRRRSKILKERNMEATSPLMLGCFGFNRRGSTRYITTVAKEYSSIEFSASLQNVVAQFTCLKSDF</sequence>
<evidence type="ECO:0000313" key="1">
    <source>
        <dbReference type="EMBL" id="KAK4017209.1"/>
    </source>
</evidence>
<organism evidence="1 2">
    <name type="scientific">Daphnia magna</name>
    <dbReference type="NCBI Taxonomy" id="35525"/>
    <lineage>
        <taxon>Eukaryota</taxon>
        <taxon>Metazoa</taxon>
        <taxon>Ecdysozoa</taxon>
        <taxon>Arthropoda</taxon>
        <taxon>Crustacea</taxon>
        <taxon>Branchiopoda</taxon>
        <taxon>Diplostraca</taxon>
        <taxon>Cladocera</taxon>
        <taxon>Anomopoda</taxon>
        <taxon>Daphniidae</taxon>
        <taxon>Daphnia</taxon>
    </lineage>
</organism>